<feature type="transmembrane region" description="Helical" evidence="1">
    <location>
        <begin position="12"/>
        <end position="34"/>
    </location>
</feature>
<dbReference type="EMBL" id="JALNMH010000002">
    <property type="protein sequence ID" value="MCK7592847.1"/>
    <property type="molecule type" value="Genomic_DNA"/>
</dbReference>
<dbReference type="Proteomes" id="UP001431449">
    <property type="component" value="Unassembled WGS sequence"/>
</dbReference>
<protein>
    <submittedName>
        <fullName evidence="2">Uncharacterized protein</fullName>
    </submittedName>
</protein>
<reference evidence="2" key="1">
    <citation type="submission" date="2022-04" db="EMBL/GenBank/DDBJ databases">
        <title>Lysobacter sp. CAU 1642 isolated from sea sand.</title>
        <authorList>
            <person name="Kim W."/>
        </authorList>
    </citation>
    <scope>NUCLEOTIDE SEQUENCE</scope>
    <source>
        <strain evidence="2">CAU 1642</strain>
    </source>
</reference>
<name>A0ABT0GER7_9GAMM</name>
<feature type="transmembrane region" description="Helical" evidence="1">
    <location>
        <begin position="46"/>
        <end position="63"/>
    </location>
</feature>
<sequence>MTLAHRRRDLRWLRWGLLVLGLGLIAGGYWHLFVDPEVSPDEATDHAFTGMALVIAGAGLAILSRWI</sequence>
<keyword evidence="1" id="KW-0812">Transmembrane</keyword>
<evidence type="ECO:0000313" key="3">
    <source>
        <dbReference type="Proteomes" id="UP001431449"/>
    </source>
</evidence>
<evidence type="ECO:0000256" key="1">
    <source>
        <dbReference type="SAM" id="Phobius"/>
    </source>
</evidence>
<evidence type="ECO:0000313" key="2">
    <source>
        <dbReference type="EMBL" id="MCK7592847.1"/>
    </source>
</evidence>
<keyword evidence="3" id="KW-1185">Reference proteome</keyword>
<comment type="caution">
    <text evidence="2">The sequence shown here is derived from an EMBL/GenBank/DDBJ whole genome shotgun (WGS) entry which is preliminary data.</text>
</comment>
<proteinExistence type="predicted"/>
<keyword evidence="1" id="KW-1133">Transmembrane helix</keyword>
<keyword evidence="1" id="KW-0472">Membrane</keyword>
<dbReference type="RefSeq" id="WP_248205354.1">
    <property type="nucleotide sequence ID" value="NZ_JALNMH010000002.1"/>
</dbReference>
<organism evidence="2 3">
    <name type="scientific">Pseudomarimonas salicorniae</name>
    <dbReference type="NCBI Taxonomy" id="2933270"/>
    <lineage>
        <taxon>Bacteria</taxon>
        <taxon>Pseudomonadati</taxon>
        <taxon>Pseudomonadota</taxon>
        <taxon>Gammaproteobacteria</taxon>
        <taxon>Lysobacterales</taxon>
        <taxon>Lysobacteraceae</taxon>
        <taxon>Pseudomarimonas</taxon>
    </lineage>
</organism>
<accession>A0ABT0GER7</accession>
<gene>
    <name evidence="2" type="ORF">M0G41_04095</name>
</gene>